<organism evidence="4 5">
    <name type="scientific">Bacillus selenitireducens (strain ATCC 700615 / DSM 15326 / MLS10)</name>
    <dbReference type="NCBI Taxonomy" id="439292"/>
    <lineage>
        <taxon>Bacteria</taxon>
        <taxon>Bacillati</taxon>
        <taxon>Bacillota</taxon>
        <taxon>Bacilli</taxon>
        <taxon>Bacillales</taxon>
        <taxon>Bacillaceae</taxon>
        <taxon>Salisediminibacterium</taxon>
    </lineage>
</organism>
<evidence type="ECO:0000259" key="3">
    <source>
        <dbReference type="Pfam" id="PF13643"/>
    </source>
</evidence>
<sequence>MEKQAYYYEFLSYADTDLAKLAEELEKSVFTSPRVMLTNARTMVEGIVKRALRKEGISDIACENLLDRIRLLKSHGKCSEDVLNAIHEIRKAGNSAAHETKEFRYSQALRTWEELYVLVAWYMKKYGPLKFEMPAYREPEIPNENAYDPMELEVKFQQLEASLLAKFDNLNGLKETEAKNVEEPQRDQETRPQVSEHPPASVPGETPIRMIRYGDEEVAIPYFLRDAFLLPQRFPKSTSFLVKLGAVEEARIMSELPSDLAGLADRVSRYNAKNEKQFFDELKLFIGEEKVRRAVRLDKSGETILFFKTDYLIMTKNLSEILLTEEYFKGIPHFLKKMNEDGILSVGQLPSELLILAKYKGVGIGMVEKLFDQIKKLQEELKQSYNKEEEEEDRHVT</sequence>
<dbReference type="Proteomes" id="UP000000271">
    <property type="component" value="Chromosome"/>
</dbReference>
<feature type="domain" description="DUF4145" evidence="3">
    <location>
        <begin position="24"/>
        <end position="110"/>
    </location>
</feature>
<dbReference type="AlphaFoldDB" id="D6XXW9"/>
<keyword evidence="1" id="KW-0175">Coiled coil</keyword>
<dbReference type="HOGENOM" id="CLU_040889_0_0_9"/>
<dbReference type="KEGG" id="bse:Bsel_2662"/>
<dbReference type="eggNOG" id="COG4096">
    <property type="taxonomic scope" value="Bacteria"/>
</dbReference>
<evidence type="ECO:0000256" key="1">
    <source>
        <dbReference type="SAM" id="Coils"/>
    </source>
</evidence>
<dbReference type="EMBL" id="CP001791">
    <property type="protein sequence ID" value="ADI00162.1"/>
    <property type="molecule type" value="Genomic_DNA"/>
</dbReference>
<name>D6XXW9_BACIE</name>
<keyword evidence="5" id="KW-1185">Reference proteome</keyword>
<proteinExistence type="predicted"/>
<evidence type="ECO:0000256" key="2">
    <source>
        <dbReference type="SAM" id="MobiDB-lite"/>
    </source>
</evidence>
<dbReference type="InterPro" id="IPR025285">
    <property type="entry name" value="DUF4145"/>
</dbReference>
<dbReference type="RefSeq" id="WP_013173579.1">
    <property type="nucleotide sequence ID" value="NC_014219.1"/>
</dbReference>
<accession>D6XXW9</accession>
<dbReference type="STRING" id="439292.Bsel_2662"/>
<feature type="coiled-coil region" evidence="1">
    <location>
        <begin position="367"/>
        <end position="394"/>
    </location>
</feature>
<feature type="compositionally biased region" description="Basic and acidic residues" evidence="2">
    <location>
        <begin position="176"/>
        <end position="190"/>
    </location>
</feature>
<evidence type="ECO:0000313" key="5">
    <source>
        <dbReference type="Proteomes" id="UP000000271"/>
    </source>
</evidence>
<evidence type="ECO:0000313" key="4">
    <source>
        <dbReference type="EMBL" id="ADI00162.1"/>
    </source>
</evidence>
<reference evidence="4" key="1">
    <citation type="submission" date="2009-10" db="EMBL/GenBank/DDBJ databases">
        <title>Complete sequence of Bacillus selenitireducens MLS10.</title>
        <authorList>
            <consortium name="US DOE Joint Genome Institute"/>
            <person name="Lucas S."/>
            <person name="Copeland A."/>
            <person name="Lapidus A."/>
            <person name="Glavina del Rio T."/>
            <person name="Dalin E."/>
            <person name="Tice H."/>
            <person name="Bruce D."/>
            <person name="Goodwin L."/>
            <person name="Pitluck S."/>
            <person name="Sims D."/>
            <person name="Brettin T."/>
            <person name="Detter J.C."/>
            <person name="Han C."/>
            <person name="Larimer F."/>
            <person name="Land M."/>
            <person name="Hauser L."/>
            <person name="Kyrpides N."/>
            <person name="Ovchinnikova G."/>
            <person name="Stolz J."/>
        </authorList>
    </citation>
    <scope>NUCLEOTIDE SEQUENCE [LARGE SCALE GENOMIC DNA]</scope>
    <source>
        <strain evidence="4">MLS10</strain>
    </source>
</reference>
<dbReference type="Pfam" id="PF13643">
    <property type="entry name" value="DUF4145"/>
    <property type="match status" value="1"/>
</dbReference>
<feature type="region of interest" description="Disordered" evidence="2">
    <location>
        <begin position="176"/>
        <end position="207"/>
    </location>
</feature>
<protein>
    <recommendedName>
        <fullName evidence="3">DUF4145 domain-containing protein</fullName>
    </recommendedName>
</protein>
<gene>
    <name evidence="4" type="ordered locus">Bsel_2662</name>
</gene>